<feature type="signal peptide" evidence="10">
    <location>
        <begin position="1"/>
        <end position="30"/>
    </location>
</feature>
<evidence type="ECO:0000313" key="13">
    <source>
        <dbReference type="Proteomes" id="UP000295680"/>
    </source>
</evidence>
<evidence type="ECO:0000256" key="6">
    <source>
        <dbReference type="ARBA" id="ARBA00023024"/>
    </source>
</evidence>
<sequence>MRFTRRALSLLTAFTTTAGLAVAAAHTAQAAPLPTHVFAPYFESWTGESPATVAQQSGNKFLTMAFIQTASKGSCTAFWNGDSGMPIAQSTFGNDINTIRANGGDVIPSFGGFTADNTGTEIADSCTNVNSIAGVFQNLITTYNISRIDLDIEDNSLTNTAGIDRRNKAIKMTEDWAAANGRSIQFSYTLPTSTSGLVDSGLAVLRNAVTNNARIDVVNIMTFDYFDNASHNMASDTQTAGNGLVSQLGQLFPGRTQAQLWGMVGITEMIGIDDFGPAETFTTDNAPTVFNWAVSKGINTLSFWALQRDNGSCPGTKGADNCSGVAQSTWQFSHVFEQFTGGNPTPGNDFSLSVNPGSAAVNPGGSTSATVATAVTSGSAQSVALTVSGTPTGVNASVSPGSVTAGGSASLSISTTSAAPPGIYALNIHGAATSGSHDTTFTLTINGSTPSGGIVNAGFESGALAPWTATGDSVVSTPVHSGTRALQVNATSSATGEADQTVTLQPNHAYTLKAWVQGNFAFIGVSGGASGQTWVSSASYTQASLAFTTGASGTVTVFVHGWYGQGTVFADDFTIS</sequence>
<dbReference type="GO" id="GO:0008843">
    <property type="term" value="F:endochitinase activity"/>
    <property type="evidence" value="ECO:0007669"/>
    <property type="project" value="UniProtKB-EC"/>
</dbReference>
<dbReference type="FunFam" id="3.20.20.80:FF:000118">
    <property type="entry name" value="Probable bifunctional chitinase/lysozyme"/>
    <property type="match status" value="1"/>
</dbReference>
<proteinExistence type="predicted"/>
<dbReference type="Pfam" id="PF00704">
    <property type="entry name" value="Glyco_hydro_18"/>
    <property type="match status" value="1"/>
</dbReference>
<dbReference type="PANTHER" id="PTHR42976:SF1">
    <property type="entry name" value="GH18 DOMAIN-CONTAINING PROTEIN-RELATED"/>
    <property type="match status" value="1"/>
</dbReference>
<dbReference type="InterPro" id="IPR017853">
    <property type="entry name" value="GH"/>
</dbReference>
<evidence type="ECO:0000256" key="3">
    <source>
        <dbReference type="ARBA" id="ARBA00022669"/>
    </source>
</evidence>
<dbReference type="GO" id="GO:0008061">
    <property type="term" value="F:chitin binding"/>
    <property type="evidence" value="ECO:0007669"/>
    <property type="project" value="UniProtKB-KW"/>
</dbReference>
<evidence type="ECO:0000256" key="10">
    <source>
        <dbReference type="SAM" id="SignalP"/>
    </source>
</evidence>
<dbReference type="Proteomes" id="UP000295680">
    <property type="component" value="Unassembled WGS sequence"/>
</dbReference>
<reference evidence="12 13" key="1">
    <citation type="submission" date="2019-03" db="EMBL/GenBank/DDBJ databases">
        <title>Genomic Encyclopedia of Type Strains, Phase IV (KMG-IV): sequencing the most valuable type-strain genomes for metagenomic binning, comparative biology and taxonomic classification.</title>
        <authorList>
            <person name="Goeker M."/>
        </authorList>
    </citation>
    <scope>NUCLEOTIDE SEQUENCE [LARGE SCALE GENOMIC DNA]</scope>
    <source>
        <strain evidence="12 13">DSM 45934</strain>
    </source>
</reference>
<feature type="domain" description="GH18" evidence="11">
    <location>
        <begin position="36"/>
        <end position="326"/>
    </location>
</feature>
<dbReference type="OrthoDB" id="99456at2"/>
<evidence type="ECO:0000256" key="4">
    <source>
        <dbReference type="ARBA" id="ARBA00022729"/>
    </source>
</evidence>
<evidence type="ECO:0000256" key="7">
    <source>
        <dbReference type="ARBA" id="ARBA00023277"/>
    </source>
</evidence>
<dbReference type="PROSITE" id="PS51910">
    <property type="entry name" value="GH18_2"/>
    <property type="match status" value="1"/>
</dbReference>
<comment type="caution">
    <text evidence="12">The sequence shown here is derived from an EMBL/GenBank/DDBJ whole genome shotgun (WGS) entry which is preliminary data.</text>
</comment>
<keyword evidence="6" id="KW-0146">Chitin degradation</keyword>
<evidence type="ECO:0000259" key="11">
    <source>
        <dbReference type="PROSITE" id="PS51910"/>
    </source>
</evidence>
<dbReference type="Gene3D" id="2.60.120.260">
    <property type="entry name" value="Galactose-binding domain-like"/>
    <property type="match status" value="1"/>
</dbReference>
<evidence type="ECO:0000256" key="9">
    <source>
        <dbReference type="ARBA" id="ARBA00023326"/>
    </source>
</evidence>
<dbReference type="RefSeq" id="WP_132123601.1">
    <property type="nucleotide sequence ID" value="NZ_SLWS01000010.1"/>
</dbReference>
<dbReference type="GO" id="GO:0006032">
    <property type="term" value="P:chitin catabolic process"/>
    <property type="evidence" value="ECO:0007669"/>
    <property type="project" value="UniProtKB-KW"/>
</dbReference>
<dbReference type="EMBL" id="SLWS01000010">
    <property type="protein sequence ID" value="TCO53639.1"/>
    <property type="molecule type" value="Genomic_DNA"/>
</dbReference>
<evidence type="ECO:0000256" key="5">
    <source>
        <dbReference type="ARBA" id="ARBA00022801"/>
    </source>
</evidence>
<dbReference type="Gene3D" id="3.20.20.80">
    <property type="entry name" value="Glycosidases"/>
    <property type="match status" value="1"/>
</dbReference>
<keyword evidence="13" id="KW-1185">Reference proteome</keyword>
<comment type="catalytic activity">
    <reaction evidence="1">
        <text>Random endo-hydrolysis of N-acetyl-beta-D-glucosaminide (1-&gt;4)-beta-linkages in chitin and chitodextrins.</text>
        <dbReference type="EC" id="3.2.1.14"/>
    </reaction>
</comment>
<dbReference type="SUPFAM" id="SSF51445">
    <property type="entry name" value="(Trans)glycosidases"/>
    <property type="match status" value="1"/>
</dbReference>
<protein>
    <recommendedName>
        <fullName evidence="2">chitinase</fullName>
        <ecNumber evidence="2">3.2.1.14</ecNumber>
    </recommendedName>
</protein>
<dbReference type="Pfam" id="PF02018">
    <property type="entry name" value="CBM_4_9"/>
    <property type="match status" value="1"/>
</dbReference>
<dbReference type="SUPFAM" id="SSF49785">
    <property type="entry name" value="Galactose-binding domain-like"/>
    <property type="match status" value="1"/>
</dbReference>
<gene>
    <name evidence="12" type="ORF">EV192_110228</name>
</gene>
<feature type="chain" id="PRO_5020876729" description="chitinase" evidence="10">
    <location>
        <begin position="31"/>
        <end position="576"/>
    </location>
</feature>
<dbReference type="EC" id="3.2.1.14" evidence="2"/>
<dbReference type="InterPro" id="IPR008979">
    <property type="entry name" value="Galactose-bd-like_sf"/>
</dbReference>
<keyword evidence="4 10" id="KW-0732">Signal</keyword>
<keyword evidence="9" id="KW-0624">Polysaccharide degradation</keyword>
<name>A0A4R2JC16_9PSEU</name>
<keyword evidence="3" id="KW-0147">Chitin-binding</keyword>
<dbReference type="GO" id="GO:0000272">
    <property type="term" value="P:polysaccharide catabolic process"/>
    <property type="evidence" value="ECO:0007669"/>
    <property type="project" value="UniProtKB-KW"/>
</dbReference>
<dbReference type="InterPro" id="IPR052750">
    <property type="entry name" value="GH18_Chitinase"/>
</dbReference>
<dbReference type="InterPro" id="IPR001223">
    <property type="entry name" value="Glyco_hydro18_cat"/>
</dbReference>
<organism evidence="12 13">
    <name type="scientific">Actinocrispum wychmicini</name>
    <dbReference type="NCBI Taxonomy" id="1213861"/>
    <lineage>
        <taxon>Bacteria</taxon>
        <taxon>Bacillati</taxon>
        <taxon>Actinomycetota</taxon>
        <taxon>Actinomycetes</taxon>
        <taxon>Pseudonocardiales</taxon>
        <taxon>Pseudonocardiaceae</taxon>
        <taxon>Actinocrispum</taxon>
    </lineage>
</organism>
<evidence type="ECO:0000256" key="8">
    <source>
        <dbReference type="ARBA" id="ARBA00023295"/>
    </source>
</evidence>
<dbReference type="AlphaFoldDB" id="A0A4R2JC16"/>
<accession>A0A4R2JC16</accession>
<keyword evidence="7" id="KW-0119">Carbohydrate metabolism</keyword>
<evidence type="ECO:0000256" key="2">
    <source>
        <dbReference type="ARBA" id="ARBA00012729"/>
    </source>
</evidence>
<evidence type="ECO:0000256" key="1">
    <source>
        <dbReference type="ARBA" id="ARBA00000822"/>
    </source>
</evidence>
<dbReference type="InterPro" id="IPR003305">
    <property type="entry name" value="CenC_carb-bd"/>
</dbReference>
<keyword evidence="8" id="KW-0326">Glycosidase</keyword>
<evidence type="ECO:0000313" key="12">
    <source>
        <dbReference type="EMBL" id="TCO53639.1"/>
    </source>
</evidence>
<keyword evidence="5" id="KW-0378">Hydrolase</keyword>
<dbReference type="CDD" id="cd06543">
    <property type="entry name" value="GH18_PF-ChiA-like"/>
    <property type="match status" value="1"/>
</dbReference>
<dbReference type="PANTHER" id="PTHR42976">
    <property type="entry name" value="BIFUNCTIONAL CHITINASE/LYSOZYME-RELATED"/>
    <property type="match status" value="1"/>
</dbReference>